<reference evidence="2" key="1">
    <citation type="submission" date="2023-03" db="EMBL/GenBank/DDBJ databases">
        <title>Massive genome expansion in bonnet fungi (Mycena s.s.) driven by repeated elements and novel gene families across ecological guilds.</title>
        <authorList>
            <consortium name="Lawrence Berkeley National Laboratory"/>
            <person name="Harder C.B."/>
            <person name="Miyauchi S."/>
            <person name="Viragh M."/>
            <person name="Kuo A."/>
            <person name="Thoen E."/>
            <person name="Andreopoulos B."/>
            <person name="Lu D."/>
            <person name="Skrede I."/>
            <person name="Drula E."/>
            <person name="Henrissat B."/>
            <person name="Morin E."/>
            <person name="Kohler A."/>
            <person name="Barry K."/>
            <person name="LaButti K."/>
            <person name="Morin E."/>
            <person name="Salamov A."/>
            <person name="Lipzen A."/>
            <person name="Mereny Z."/>
            <person name="Hegedus B."/>
            <person name="Baldrian P."/>
            <person name="Stursova M."/>
            <person name="Weitz H."/>
            <person name="Taylor A."/>
            <person name="Grigoriev I.V."/>
            <person name="Nagy L.G."/>
            <person name="Martin F."/>
            <person name="Kauserud H."/>
        </authorList>
    </citation>
    <scope>NUCLEOTIDE SEQUENCE</scope>
    <source>
        <strain evidence="2">CBHHK173m</strain>
    </source>
</reference>
<dbReference type="EMBL" id="JARJCN010000063">
    <property type="protein sequence ID" value="KAJ7078865.1"/>
    <property type="molecule type" value="Genomic_DNA"/>
</dbReference>
<keyword evidence="1" id="KW-0812">Transmembrane</keyword>
<evidence type="ECO:0000313" key="3">
    <source>
        <dbReference type="Proteomes" id="UP001222325"/>
    </source>
</evidence>
<proteinExistence type="predicted"/>
<dbReference type="Proteomes" id="UP001222325">
    <property type="component" value="Unassembled WGS sequence"/>
</dbReference>
<evidence type="ECO:0000256" key="1">
    <source>
        <dbReference type="SAM" id="Phobius"/>
    </source>
</evidence>
<sequence>MSSAGSTLISLASRKIRYSGSRCYNEKSELMPCPMSRASLIVTAILVSLFLLSCLAIFLLTHCQCRRRRSLNTVPITGTFYRTDPEFQPAGPYRQITLPASSMETLVEPEKTHPAMHPYHAY</sequence>
<protein>
    <submittedName>
        <fullName evidence="2">Uncharacterized protein</fullName>
    </submittedName>
</protein>
<comment type="caution">
    <text evidence="2">The sequence shown here is derived from an EMBL/GenBank/DDBJ whole genome shotgun (WGS) entry which is preliminary data.</text>
</comment>
<keyword evidence="3" id="KW-1185">Reference proteome</keyword>
<feature type="transmembrane region" description="Helical" evidence="1">
    <location>
        <begin position="38"/>
        <end position="60"/>
    </location>
</feature>
<keyword evidence="1" id="KW-0472">Membrane</keyword>
<keyword evidence="1" id="KW-1133">Transmembrane helix</keyword>
<gene>
    <name evidence="2" type="ORF">B0H15DRAFT_954284</name>
</gene>
<organism evidence="2 3">
    <name type="scientific">Mycena belliarum</name>
    <dbReference type="NCBI Taxonomy" id="1033014"/>
    <lineage>
        <taxon>Eukaryota</taxon>
        <taxon>Fungi</taxon>
        <taxon>Dikarya</taxon>
        <taxon>Basidiomycota</taxon>
        <taxon>Agaricomycotina</taxon>
        <taxon>Agaricomycetes</taxon>
        <taxon>Agaricomycetidae</taxon>
        <taxon>Agaricales</taxon>
        <taxon>Marasmiineae</taxon>
        <taxon>Mycenaceae</taxon>
        <taxon>Mycena</taxon>
    </lineage>
</organism>
<accession>A0AAD6XLP6</accession>
<name>A0AAD6XLP6_9AGAR</name>
<evidence type="ECO:0000313" key="2">
    <source>
        <dbReference type="EMBL" id="KAJ7078865.1"/>
    </source>
</evidence>
<dbReference type="AlphaFoldDB" id="A0AAD6XLP6"/>